<dbReference type="Pfam" id="PF13884">
    <property type="entry name" value="Peptidase_S74"/>
    <property type="match status" value="1"/>
</dbReference>
<dbReference type="EMBL" id="CP002930">
    <property type="protein sequence ID" value="AFY01050.1"/>
    <property type="molecule type" value="Genomic_DNA"/>
</dbReference>
<proteinExistence type="predicted"/>
<dbReference type="Proteomes" id="UP000010074">
    <property type="component" value="Chromosome"/>
</dbReference>
<sequence>MFVTVFAGSKSWGAPDSFTYQGRILKVDGTALEYNNVSFAFSITNQSGNCTFYQEQRNGINMQGSGGVFDVPIGTGTRSFPTGPTASIQDTFKNSVALPCLAGGTYTPAENETRILKVQFHDGSGWKAITPPSEIRSVPFASFSYSSARLGDSLPTDFVLKDNLASCTVGQYLTYNGTSFACQNDAGGAGTIIDINVSAPLVKGGTASIPALSITVGTGAGSVAAGNDARFGDATKIQSVAVDATAPTANQVLKYNGTSSWVPSSLAITDVAGLSTQLTNKVDTTMFPTSCTAGQSLVFVTPANKFDCYNIQITESQITGTIAGAKIDGNISGSAAGFTGALVGDVSGTQGATVVDKIKGVEVDAIAPTAGEVLKFVGGKWTPAADTSNSGTITNVIAGTGLTGGGTSGAVILNVDGSAVTNLNPANLSAAVPVNKGGTGQTTATAGFNALSPLTTKGDIIARDATGSTRLGVGSNGQILAADNAEATGLKWITPNAGTVTTVSASAPLAVATASTTPAISITNGTVNGQTLRWNAGAWTANKLVYTDLLNVNSLSPWPSSSCTAGQAVVWISGSDSFACSSITISGSNFAAQSANTFLAGPTTGSATPTFRTIASSDLPITGATGLYSNGGNNFGVAASIGTNDNQSLTLKANNTAAMTILPGGNVGIGATNPGVKLEVASTSPTGFDVRTTGSTNNSISTGPIRIFATASGGTADTGFGAVQQFHLTNDAGVSTLAADAGAVWSSATAGNERGAYIIRTGIGGTLTEKMRIDYSGAIGIGTTNPKATMDINGSIRIAAGSCDAASAGTIQYHSATGKFQVCVGGSWVSVGSGLPVPANSQMVFQSCPTGWTEQIGAGPTGPTIQAPAGSGSAKLCQSPTTPALIPANSIIPMMACPASWTSLGFVTGGGIALGGLTVTMVACQAPAYDVGFPEGVAFVSGSGSCPGNWKPLGNVSPGSQCNGATCVVCESSSDAPSIPRLVYGGSAGPTVGGTNVFIRGGTGGSTSGAGGNILMYGGVPTDGNGGTISISATNGASTATARTGGNVTVSSGSGAQGGNAGSISMTAGNATGAGAAGPILLQTGNNAGTYAHIGMQAAGGSVGIGTTTPDSKLVVDLGSSPRDGEHSVLKLKVVGDFSAIGGGNGSSQAQIGFVGADDIGGLGTGAAMYFKHSTVADLSSIGAPSGGHYIFKGTTSPKDIVLRDGNVGLGITNPGYTLHVVGTAGLSTGTAWTNASDVRLKDIHGDYEYGLNEVLKLHTVRYSYKKDNPLGLGSDFEKTGFIAQEVKKVIPDAVKQRKDGYLELNVDPIHWAVVNAIKDLYRLWFDDTLKTKTLLEKQSRELASVKAENADLKKRLERIESRLEKLGH</sequence>
<gene>
    <name evidence="3" type="ORF">Bdt_1352</name>
</gene>
<accession>K7YWG1</accession>
<keyword evidence="1" id="KW-0175">Coiled coil</keyword>
<name>K7YWG1_BDEBC</name>
<evidence type="ECO:0000313" key="4">
    <source>
        <dbReference type="Proteomes" id="UP000010074"/>
    </source>
</evidence>
<evidence type="ECO:0000256" key="1">
    <source>
        <dbReference type="SAM" id="Coils"/>
    </source>
</evidence>
<protein>
    <submittedName>
        <fullName evidence="3">Cell wall surface anchor family protein</fullName>
    </submittedName>
</protein>
<reference evidence="3 4" key="1">
    <citation type="journal article" date="2012" name="BMC Genomics">
        <title>Genome analysis of a simultaneously predatory and prey-independent, novel Bdellovibrio bacteriovorus from the River Tiber, supports in silico predictions of both ancient and recent lateral gene transfer from diverse bacteria.</title>
        <authorList>
            <person name="Hobley L."/>
            <person name="Lerner T.R."/>
            <person name="Williams L.E."/>
            <person name="Lambert C."/>
            <person name="Till R."/>
            <person name="Milner D.S."/>
            <person name="Basford S.M."/>
            <person name="Capeness M.J."/>
            <person name="Fenton A.K."/>
            <person name="Atterbury R.J."/>
            <person name="Harris M.A."/>
            <person name="Sockett R.E."/>
        </authorList>
    </citation>
    <scope>NUCLEOTIDE SEQUENCE [LARGE SCALE GENOMIC DNA]</scope>
    <source>
        <strain evidence="3 4">Tiberius</strain>
    </source>
</reference>
<dbReference type="InterPro" id="IPR030392">
    <property type="entry name" value="S74_ICA"/>
</dbReference>
<organism evidence="3 4">
    <name type="scientific">Bdellovibrio bacteriovorus str. Tiberius</name>
    <dbReference type="NCBI Taxonomy" id="1069642"/>
    <lineage>
        <taxon>Bacteria</taxon>
        <taxon>Pseudomonadati</taxon>
        <taxon>Bdellovibrionota</taxon>
        <taxon>Bdellovibrionia</taxon>
        <taxon>Bdellovibrionales</taxon>
        <taxon>Pseudobdellovibrionaceae</taxon>
        <taxon>Bdellovibrio</taxon>
    </lineage>
</organism>
<dbReference type="STRING" id="1069642.Bdt_1352"/>
<feature type="coiled-coil region" evidence="1">
    <location>
        <begin position="1336"/>
        <end position="1363"/>
    </location>
</feature>
<evidence type="ECO:0000313" key="3">
    <source>
        <dbReference type="EMBL" id="AFY01050.1"/>
    </source>
</evidence>
<dbReference type="KEGG" id="bbat:Bdt_1352"/>
<evidence type="ECO:0000259" key="2">
    <source>
        <dbReference type="PROSITE" id="PS51688"/>
    </source>
</evidence>
<dbReference type="HOGENOM" id="CLU_264258_0_0_7"/>
<feature type="domain" description="Peptidase S74" evidence="2">
    <location>
        <begin position="1237"/>
        <end position="1334"/>
    </location>
</feature>
<dbReference type="PROSITE" id="PS51688">
    <property type="entry name" value="ICA"/>
    <property type="match status" value="1"/>
</dbReference>
<dbReference type="PATRIC" id="fig|1069642.3.peg.1334"/>